<keyword evidence="2" id="KW-1185">Reference proteome</keyword>
<dbReference type="AlphaFoldDB" id="A0A0C5W9Z8"/>
<accession>A0A0C5W9Z8</accession>
<organism evidence="1 2">
    <name type="scientific">Photobacterium gaetbulicola Gung47</name>
    <dbReference type="NCBI Taxonomy" id="658445"/>
    <lineage>
        <taxon>Bacteria</taxon>
        <taxon>Pseudomonadati</taxon>
        <taxon>Pseudomonadota</taxon>
        <taxon>Gammaproteobacteria</taxon>
        <taxon>Vibrionales</taxon>
        <taxon>Vibrionaceae</taxon>
        <taxon>Photobacterium</taxon>
    </lineage>
</organism>
<reference evidence="1 2" key="1">
    <citation type="submission" date="2013-05" db="EMBL/GenBank/DDBJ databases">
        <title>Complete genome sequence of the lipase-producing bacterium Photobacterium gaetbulicola Gung47.</title>
        <authorList>
            <person name="Kim Y.-O."/>
        </authorList>
    </citation>
    <scope>NUCLEOTIDE SEQUENCE [LARGE SCALE GENOMIC DNA]</scope>
    <source>
        <strain evidence="1 2">Gung47</strain>
    </source>
</reference>
<dbReference type="SUPFAM" id="SSF56784">
    <property type="entry name" value="HAD-like"/>
    <property type="match status" value="1"/>
</dbReference>
<dbReference type="HOGENOM" id="CLU_2863922_0_0_6"/>
<dbReference type="EMBL" id="CP005974">
    <property type="protein sequence ID" value="AJR08381.1"/>
    <property type="molecule type" value="Genomic_DNA"/>
</dbReference>
<gene>
    <name evidence="1" type="ORF">H744_2c1715</name>
</gene>
<dbReference type="InterPro" id="IPR023214">
    <property type="entry name" value="HAD_sf"/>
</dbReference>
<dbReference type="Proteomes" id="UP000032303">
    <property type="component" value="Chromosome 2"/>
</dbReference>
<name>A0A0C5W9Z8_9GAMM</name>
<protein>
    <submittedName>
        <fullName evidence="1">Phosphatase</fullName>
    </submittedName>
</protein>
<proteinExistence type="predicted"/>
<evidence type="ECO:0000313" key="1">
    <source>
        <dbReference type="EMBL" id="AJR08381.1"/>
    </source>
</evidence>
<sequence length="64" mass="6820">MLGVSPQSFIAVKDSVTGLLAAKAAQMKRVAVPDAVYANGPRWSTANRKLNSLPEVNKQLIAII</sequence>
<dbReference type="InterPro" id="IPR036412">
    <property type="entry name" value="HAD-like_sf"/>
</dbReference>
<dbReference type="KEGG" id="pgb:H744_2c1715"/>
<dbReference type="PATRIC" id="fig|658445.3.peg.3632"/>
<dbReference type="STRING" id="658445.H744_2c1715"/>
<dbReference type="Gene3D" id="3.40.50.1000">
    <property type="entry name" value="HAD superfamily/HAD-like"/>
    <property type="match status" value="1"/>
</dbReference>
<evidence type="ECO:0000313" key="2">
    <source>
        <dbReference type="Proteomes" id="UP000032303"/>
    </source>
</evidence>